<dbReference type="STRING" id="1335309.GA0116948_101494"/>
<evidence type="ECO:0000256" key="6">
    <source>
        <dbReference type="ARBA" id="ARBA00023125"/>
    </source>
</evidence>
<dbReference type="PANTHER" id="PTHR30349">
    <property type="entry name" value="PHAGE INTEGRASE-RELATED"/>
    <property type="match status" value="1"/>
</dbReference>
<organism evidence="12 13">
    <name type="scientific">Chitinophaga costaii</name>
    <dbReference type="NCBI Taxonomy" id="1335309"/>
    <lineage>
        <taxon>Bacteria</taxon>
        <taxon>Pseudomonadati</taxon>
        <taxon>Bacteroidota</taxon>
        <taxon>Chitinophagia</taxon>
        <taxon>Chitinophagales</taxon>
        <taxon>Chitinophagaceae</taxon>
        <taxon>Chitinophaga</taxon>
    </lineage>
</organism>
<evidence type="ECO:0000256" key="2">
    <source>
        <dbReference type="ARBA" id="ARBA00022490"/>
    </source>
</evidence>
<keyword evidence="2" id="KW-0963">Cytoplasm</keyword>
<dbReference type="InterPro" id="IPR004107">
    <property type="entry name" value="Integrase_SAM-like_N"/>
</dbReference>
<proteinExistence type="predicted"/>
<dbReference type="GO" id="GO:0051301">
    <property type="term" value="P:cell division"/>
    <property type="evidence" value="ECO:0007669"/>
    <property type="project" value="UniProtKB-KW"/>
</dbReference>
<dbReference type="InterPro" id="IPR050090">
    <property type="entry name" value="Tyrosine_recombinase_XerCD"/>
</dbReference>
<evidence type="ECO:0000259" key="11">
    <source>
        <dbReference type="PROSITE" id="PS51900"/>
    </source>
</evidence>
<dbReference type="PROSITE" id="PS51900">
    <property type="entry name" value="CB"/>
    <property type="match status" value="1"/>
</dbReference>
<evidence type="ECO:0000256" key="1">
    <source>
        <dbReference type="ARBA" id="ARBA00004496"/>
    </source>
</evidence>
<comment type="subcellular location">
    <subcellularLocation>
        <location evidence="1">Cytoplasm</location>
    </subcellularLocation>
</comment>
<dbReference type="Proteomes" id="UP000242818">
    <property type="component" value="Unassembled WGS sequence"/>
</dbReference>
<dbReference type="InterPro" id="IPR002104">
    <property type="entry name" value="Integrase_catalytic"/>
</dbReference>
<gene>
    <name evidence="12" type="ORF">GA0116948_101494</name>
</gene>
<keyword evidence="3" id="KW-0132">Cell division</keyword>
<dbReference type="GO" id="GO:0015074">
    <property type="term" value="P:DNA integration"/>
    <property type="evidence" value="ECO:0007669"/>
    <property type="project" value="UniProtKB-KW"/>
</dbReference>
<evidence type="ECO:0000256" key="5">
    <source>
        <dbReference type="ARBA" id="ARBA00022908"/>
    </source>
</evidence>
<evidence type="ECO:0000313" key="13">
    <source>
        <dbReference type="Proteomes" id="UP000242818"/>
    </source>
</evidence>
<dbReference type="GO" id="GO:0007059">
    <property type="term" value="P:chromosome segregation"/>
    <property type="evidence" value="ECO:0007669"/>
    <property type="project" value="UniProtKB-KW"/>
</dbReference>
<dbReference type="InterPro" id="IPR010998">
    <property type="entry name" value="Integrase_recombinase_N"/>
</dbReference>
<keyword evidence="8" id="KW-0131">Cell cycle</keyword>
<sequence>MTELQDFVARFQAYLRFEKRYSTHTVTAYCTDLQQFQDFIAITYGLLPVADIGHVHIRTWLAGLMASSISAKSINRKISTLKSFFKFIIRQGALKQSPMVKVVSPKTGRRLPEFIDEKGMQALEENRSPRAGEETHLIFTDDLEGQTHRLIFDLLYNTGIRLSELIGLQEKDVDLGHEMIKVLGKGGKERRVPVSSVLCTQIKDYLVLRRKIIASEAAVLLLHPKSGKPLYPKYVYNMVRGVLTRHNVTTISRKSPHILRHTFATHLTNNGADINAVKELLGHASLAATQVYTHNTIEKLKAVHQQAHPKA</sequence>
<dbReference type="SUPFAM" id="SSF56349">
    <property type="entry name" value="DNA breaking-rejoining enzymes"/>
    <property type="match status" value="1"/>
</dbReference>
<evidence type="ECO:0000259" key="10">
    <source>
        <dbReference type="PROSITE" id="PS51898"/>
    </source>
</evidence>
<keyword evidence="7" id="KW-0233">DNA recombination</keyword>
<feature type="domain" description="Core-binding (CB)" evidence="11">
    <location>
        <begin position="2"/>
        <end position="89"/>
    </location>
</feature>
<dbReference type="InterPro" id="IPR013762">
    <property type="entry name" value="Integrase-like_cat_sf"/>
</dbReference>
<dbReference type="Pfam" id="PF02899">
    <property type="entry name" value="Phage_int_SAM_1"/>
    <property type="match status" value="1"/>
</dbReference>
<keyword evidence="6 9" id="KW-0238">DNA-binding</keyword>
<keyword evidence="13" id="KW-1185">Reference proteome</keyword>
<evidence type="ECO:0000256" key="4">
    <source>
        <dbReference type="ARBA" id="ARBA00022829"/>
    </source>
</evidence>
<evidence type="ECO:0000256" key="8">
    <source>
        <dbReference type="ARBA" id="ARBA00023306"/>
    </source>
</evidence>
<dbReference type="InterPro" id="IPR044068">
    <property type="entry name" value="CB"/>
</dbReference>
<dbReference type="RefSeq" id="WP_089708612.1">
    <property type="nucleotide sequence ID" value="NZ_FMAR01000001.1"/>
</dbReference>
<protein>
    <submittedName>
        <fullName evidence="12">Integrase/recombinase XerC</fullName>
    </submittedName>
</protein>
<evidence type="ECO:0000256" key="7">
    <source>
        <dbReference type="ARBA" id="ARBA00023172"/>
    </source>
</evidence>
<dbReference type="AlphaFoldDB" id="A0A1C3ZP80"/>
<keyword evidence="5" id="KW-0229">DNA integration</keyword>
<accession>A0A1C3ZP80</accession>
<evidence type="ECO:0000313" key="12">
    <source>
        <dbReference type="EMBL" id="SCB84224.1"/>
    </source>
</evidence>
<dbReference type="OrthoDB" id="9801717at2"/>
<reference evidence="12 13" key="1">
    <citation type="submission" date="2016-08" db="EMBL/GenBank/DDBJ databases">
        <authorList>
            <person name="Seilhamer J.J."/>
        </authorList>
    </citation>
    <scope>NUCLEOTIDE SEQUENCE [LARGE SCALE GENOMIC DNA]</scope>
    <source>
        <strain evidence="12 13">A37T2</strain>
    </source>
</reference>
<dbReference type="Pfam" id="PF00589">
    <property type="entry name" value="Phage_integrase"/>
    <property type="match status" value="1"/>
</dbReference>
<dbReference type="PROSITE" id="PS51898">
    <property type="entry name" value="TYR_RECOMBINASE"/>
    <property type="match status" value="1"/>
</dbReference>
<dbReference type="Gene3D" id="1.10.150.130">
    <property type="match status" value="1"/>
</dbReference>
<dbReference type="GO" id="GO:0003677">
    <property type="term" value="F:DNA binding"/>
    <property type="evidence" value="ECO:0007669"/>
    <property type="project" value="UniProtKB-UniRule"/>
</dbReference>
<feature type="domain" description="Tyr recombinase" evidence="10">
    <location>
        <begin position="110"/>
        <end position="305"/>
    </location>
</feature>
<evidence type="ECO:0000256" key="9">
    <source>
        <dbReference type="PROSITE-ProRule" id="PRU01248"/>
    </source>
</evidence>
<dbReference type="PANTHER" id="PTHR30349:SF77">
    <property type="entry name" value="TYROSINE RECOMBINASE XERC"/>
    <property type="match status" value="1"/>
</dbReference>
<evidence type="ECO:0000256" key="3">
    <source>
        <dbReference type="ARBA" id="ARBA00022618"/>
    </source>
</evidence>
<dbReference type="GO" id="GO:0006310">
    <property type="term" value="P:DNA recombination"/>
    <property type="evidence" value="ECO:0007669"/>
    <property type="project" value="UniProtKB-KW"/>
</dbReference>
<dbReference type="GO" id="GO:0005737">
    <property type="term" value="C:cytoplasm"/>
    <property type="evidence" value="ECO:0007669"/>
    <property type="project" value="UniProtKB-SubCell"/>
</dbReference>
<name>A0A1C3ZP80_9BACT</name>
<dbReference type="InterPro" id="IPR011010">
    <property type="entry name" value="DNA_brk_join_enz"/>
</dbReference>
<keyword evidence="4" id="KW-0159">Chromosome partition</keyword>
<dbReference type="EMBL" id="FMAR01000001">
    <property type="protein sequence ID" value="SCB84224.1"/>
    <property type="molecule type" value="Genomic_DNA"/>
</dbReference>
<dbReference type="Gene3D" id="1.10.443.10">
    <property type="entry name" value="Intergrase catalytic core"/>
    <property type="match status" value="1"/>
</dbReference>